<gene>
    <name evidence="9" type="ORF">TSAR_000866</name>
</gene>
<evidence type="ECO:0000313" key="10">
    <source>
        <dbReference type="Proteomes" id="UP000215335"/>
    </source>
</evidence>
<accession>A0A232EPI0</accession>
<dbReference type="EMBL" id="NNAY01002935">
    <property type="protein sequence ID" value="OXU20270.1"/>
    <property type="molecule type" value="Genomic_DNA"/>
</dbReference>
<keyword evidence="2" id="KW-1003">Cell membrane</keyword>
<evidence type="ECO:0000256" key="2">
    <source>
        <dbReference type="ARBA" id="ARBA00022475"/>
    </source>
</evidence>
<dbReference type="AlphaFoldDB" id="A0A232EPI0"/>
<keyword evidence="6" id="KW-0675">Receptor</keyword>
<dbReference type="OrthoDB" id="7696986at2759"/>
<evidence type="ECO:0000256" key="8">
    <source>
        <dbReference type="SAM" id="Phobius"/>
    </source>
</evidence>
<evidence type="ECO:0000256" key="3">
    <source>
        <dbReference type="ARBA" id="ARBA00022692"/>
    </source>
</evidence>
<reference evidence="9 10" key="1">
    <citation type="journal article" date="2017" name="Curr. Biol.">
        <title>The Evolution of Venom by Co-option of Single-Copy Genes.</title>
        <authorList>
            <person name="Martinson E.O."/>
            <person name="Mrinalini"/>
            <person name="Kelkar Y.D."/>
            <person name="Chang C.H."/>
            <person name="Werren J.H."/>
        </authorList>
    </citation>
    <scope>NUCLEOTIDE SEQUENCE [LARGE SCALE GENOMIC DNA]</scope>
    <source>
        <strain evidence="9 10">Alberta</strain>
        <tissue evidence="9">Whole body</tissue>
    </source>
</reference>
<evidence type="ECO:0000256" key="4">
    <source>
        <dbReference type="ARBA" id="ARBA00022989"/>
    </source>
</evidence>
<organism evidence="9 10">
    <name type="scientific">Trichomalopsis sarcophagae</name>
    <dbReference type="NCBI Taxonomy" id="543379"/>
    <lineage>
        <taxon>Eukaryota</taxon>
        <taxon>Metazoa</taxon>
        <taxon>Ecdysozoa</taxon>
        <taxon>Arthropoda</taxon>
        <taxon>Hexapoda</taxon>
        <taxon>Insecta</taxon>
        <taxon>Pterygota</taxon>
        <taxon>Neoptera</taxon>
        <taxon>Endopterygota</taxon>
        <taxon>Hymenoptera</taxon>
        <taxon>Apocrita</taxon>
        <taxon>Proctotrupomorpha</taxon>
        <taxon>Chalcidoidea</taxon>
        <taxon>Pteromalidae</taxon>
        <taxon>Pteromalinae</taxon>
        <taxon>Trichomalopsis</taxon>
    </lineage>
</organism>
<keyword evidence="3 8" id="KW-0812">Transmembrane</keyword>
<dbReference type="PANTHER" id="PTHR42643:SF39">
    <property type="entry name" value="IONOTROPIC RECEPTOR 56A-RELATED"/>
    <property type="match status" value="1"/>
</dbReference>
<comment type="caution">
    <text evidence="9">The sequence shown here is derived from an EMBL/GenBank/DDBJ whole genome shotgun (WGS) entry which is preliminary data.</text>
</comment>
<feature type="transmembrane region" description="Helical" evidence="8">
    <location>
        <begin position="352"/>
        <end position="373"/>
    </location>
</feature>
<protein>
    <recommendedName>
        <fullName evidence="11">Ionotropic glutamate receptor C-terminal domain-containing protein</fullName>
    </recommendedName>
</protein>
<evidence type="ECO:0000256" key="5">
    <source>
        <dbReference type="ARBA" id="ARBA00023136"/>
    </source>
</evidence>
<dbReference type="InterPro" id="IPR052192">
    <property type="entry name" value="Insect_Ionotropic_Sensory_Rcpt"/>
</dbReference>
<keyword evidence="7" id="KW-0325">Glycoprotein</keyword>
<feature type="transmembrane region" description="Helical" evidence="8">
    <location>
        <begin position="545"/>
        <end position="566"/>
    </location>
</feature>
<evidence type="ECO:0000256" key="6">
    <source>
        <dbReference type="ARBA" id="ARBA00023170"/>
    </source>
</evidence>
<name>A0A232EPI0_9HYME</name>
<dbReference type="PANTHER" id="PTHR42643">
    <property type="entry name" value="IONOTROPIC RECEPTOR 20A-RELATED"/>
    <property type="match status" value="1"/>
</dbReference>
<proteinExistence type="predicted"/>
<evidence type="ECO:0000313" key="9">
    <source>
        <dbReference type="EMBL" id="OXU20270.1"/>
    </source>
</evidence>
<feature type="transmembrane region" description="Helical" evidence="8">
    <location>
        <begin position="324"/>
        <end position="340"/>
    </location>
</feature>
<comment type="subcellular location">
    <subcellularLocation>
        <location evidence="1">Cell membrane</location>
        <topology evidence="1">Multi-pass membrane protein</topology>
    </subcellularLocation>
</comment>
<evidence type="ECO:0000256" key="1">
    <source>
        <dbReference type="ARBA" id="ARBA00004651"/>
    </source>
</evidence>
<evidence type="ECO:0000256" key="7">
    <source>
        <dbReference type="ARBA" id="ARBA00023180"/>
    </source>
</evidence>
<feature type="transmembrane region" description="Helical" evidence="8">
    <location>
        <begin position="295"/>
        <end position="312"/>
    </location>
</feature>
<sequence length="761" mass="87617">MEFIDLKTVLRLSYTLITFLVIPAVSLDGLNWIDHVVDSMVNDMNVQHTTIITPSPNEISPVSSSFNSHILDLMKHVKLVSALKIRAGSKPNILIFFINGNYKFDVQRFFKEMWSTVYYLYITIIEVMDQARSSKQLSTSRCKTQMNISVHQHNPFNDSYEVAPWSENSKLYNEKLRNLHGYVLRAVQRDRHFAVIPFKYYTKNVKRDSFSQAVSNTEYTVMKTIAETLNFTMNTTIISEEPNVIAQFDNILRANFDLYVNSIQSGVLDGVPGVPYLHETTHMLIKQYGYYDIRVPWNLILATSALLVIIILTKYSLHLFRSNSEFASAYNIAMIVFGLSTPVEPQKLKEKIIYASLLIISAVFSAELLEYIINVSISRKQYYVFNTLQDVIDSGIHITMERRTHIGILESINITVIPNEHQECINLMTENDTVNACMSDIIVIDDMIEKYSKPQDGWIISKVRENLQANNVIRFMLARHSPYANDFSKMIQRLVESGIPIYWLKSAVRMLALKNNDTIDSRSSFADINIDENQINDYFNDERPLAVRLIYVLVVGHVLSTLIFMIETVTQKLRNQKHKKLCSRALEKKEKLEFTEQEKERAKTLLRVDGEPSPTYTKRKISSDTLDGRRCHFADIDIIPDALHTNAAQPNGNVDVREGKKRLCWNYRVMEMPVGSIIDVTRNFRNYHQAGDTLAKFDDDLWEIKAKKPDPIQERNIKKVSRNLREVAADAMMTFLPTPRPLIRIAWGCIEYLVTGADENL</sequence>
<keyword evidence="5 8" id="KW-0472">Membrane</keyword>
<evidence type="ECO:0008006" key="11">
    <source>
        <dbReference type="Google" id="ProtNLM"/>
    </source>
</evidence>
<dbReference type="GO" id="GO:0005886">
    <property type="term" value="C:plasma membrane"/>
    <property type="evidence" value="ECO:0007669"/>
    <property type="project" value="UniProtKB-SubCell"/>
</dbReference>
<dbReference type="Proteomes" id="UP000215335">
    <property type="component" value="Unassembled WGS sequence"/>
</dbReference>
<keyword evidence="10" id="KW-1185">Reference proteome</keyword>
<keyword evidence="4 8" id="KW-1133">Transmembrane helix</keyword>